<sequence>MHVHRDDLLEGGTKRRALGLLLQGVSSRDVFYAGTVMGHGALALAHACREHGKTAHIYICGDSGHPMMHKLRHAGALLHVQPPTTTANLHTLCTNDAHGGTVFPPGFDMPEFEGALASACCDIPLPAFSEVWTTAVTGTLTRALQKVWPDKPFKTVKVVKSPCDLGHAEIFTAPEKYHQPARVPPPYPSCPYTDAKLWQFAKDRAAPDSLIWNTAG</sequence>
<dbReference type="SUPFAM" id="SSF53686">
    <property type="entry name" value="Tryptophan synthase beta subunit-like PLP-dependent enzymes"/>
    <property type="match status" value="1"/>
</dbReference>
<evidence type="ECO:0008006" key="3">
    <source>
        <dbReference type="Google" id="ProtNLM"/>
    </source>
</evidence>
<dbReference type="Proteomes" id="UP000249557">
    <property type="component" value="Unassembled WGS sequence"/>
</dbReference>
<name>A0A2W5BPS1_9BACT</name>
<reference evidence="1 2" key="1">
    <citation type="submission" date="2017-08" db="EMBL/GenBank/DDBJ databases">
        <title>Infants hospitalized years apart are colonized by the same room-sourced microbial strains.</title>
        <authorList>
            <person name="Brooks B."/>
            <person name="Olm M.R."/>
            <person name="Firek B.A."/>
            <person name="Baker R."/>
            <person name="Thomas B.C."/>
            <person name="Morowitz M.J."/>
            <person name="Banfield J.F."/>
        </authorList>
    </citation>
    <scope>NUCLEOTIDE SEQUENCE [LARGE SCALE GENOMIC DNA]</scope>
    <source>
        <strain evidence="1">S2_018_000_R2_104</strain>
    </source>
</reference>
<evidence type="ECO:0000313" key="1">
    <source>
        <dbReference type="EMBL" id="PZO83398.1"/>
    </source>
</evidence>
<comment type="caution">
    <text evidence="1">The sequence shown here is derived from an EMBL/GenBank/DDBJ whole genome shotgun (WGS) entry which is preliminary data.</text>
</comment>
<protein>
    <recommendedName>
        <fullName evidence="3">Tryptophan synthase beta chain-like PALP domain-containing protein</fullName>
    </recommendedName>
</protein>
<evidence type="ECO:0000313" key="2">
    <source>
        <dbReference type="Proteomes" id="UP000249557"/>
    </source>
</evidence>
<organism evidence="1 2">
    <name type="scientific">Micavibrio aeruginosavorus</name>
    <dbReference type="NCBI Taxonomy" id="349221"/>
    <lineage>
        <taxon>Bacteria</taxon>
        <taxon>Pseudomonadati</taxon>
        <taxon>Bdellovibrionota</taxon>
        <taxon>Bdellovibrionia</taxon>
        <taxon>Bdellovibrionales</taxon>
        <taxon>Pseudobdellovibrionaceae</taxon>
        <taxon>Micavibrio</taxon>
    </lineage>
</organism>
<proteinExistence type="predicted"/>
<dbReference type="EMBL" id="QFNK01000212">
    <property type="protein sequence ID" value="PZO83398.1"/>
    <property type="molecule type" value="Genomic_DNA"/>
</dbReference>
<dbReference type="InterPro" id="IPR036052">
    <property type="entry name" value="TrpB-like_PALP_sf"/>
</dbReference>
<gene>
    <name evidence="1" type="ORF">DI626_09085</name>
</gene>
<accession>A0A2W5BPS1</accession>
<dbReference type="AlphaFoldDB" id="A0A2W5BPS1"/>